<dbReference type="SMART" id="SM00131">
    <property type="entry name" value="KU"/>
    <property type="match status" value="1"/>
</dbReference>
<dbReference type="InterPro" id="IPR050098">
    <property type="entry name" value="TFPI/VKTCI-like"/>
</dbReference>
<dbReference type="STRING" id="29170.A0A368FIQ5"/>
<feature type="chain" id="PRO_5016967684" evidence="6">
    <location>
        <begin position="21"/>
        <end position="103"/>
    </location>
</feature>
<evidence type="ECO:0000256" key="3">
    <source>
        <dbReference type="ARBA" id="ARBA00022690"/>
    </source>
</evidence>
<evidence type="ECO:0000256" key="1">
    <source>
        <dbReference type="ARBA" id="ARBA00004613"/>
    </source>
</evidence>
<comment type="caution">
    <text evidence="8">The sequence shown here is derived from an EMBL/GenBank/DDBJ whole genome shotgun (WGS) entry which is preliminary data.</text>
</comment>
<organism evidence="8 9">
    <name type="scientific">Ancylostoma caninum</name>
    <name type="common">Dog hookworm</name>
    <dbReference type="NCBI Taxonomy" id="29170"/>
    <lineage>
        <taxon>Eukaryota</taxon>
        <taxon>Metazoa</taxon>
        <taxon>Ecdysozoa</taxon>
        <taxon>Nematoda</taxon>
        <taxon>Chromadorea</taxon>
        <taxon>Rhabditida</taxon>
        <taxon>Rhabditina</taxon>
        <taxon>Rhabditomorpha</taxon>
        <taxon>Strongyloidea</taxon>
        <taxon>Ancylostomatidae</taxon>
        <taxon>Ancylostomatinae</taxon>
        <taxon>Ancylostoma</taxon>
    </lineage>
</organism>
<reference evidence="8 9" key="1">
    <citation type="submission" date="2014-10" db="EMBL/GenBank/DDBJ databases">
        <title>Draft genome of the hookworm Ancylostoma caninum.</title>
        <authorList>
            <person name="Mitreva M."/>
        </authorList>
    </citation>
    <scope>NUCLEOTIDE SEQUENCE [LARGE SCALE GENOMIC DNA]</scope>
    <source>
        <strain evidence="8 9">Baltimore</strain>
    </source>
</reference>
<dbReference type="AlphaFoldDB" id="A0A368FIQ5"/>
<keyword evidence="6" id="KW-0732">Signal</keyword>
<evidence type="ECO:0000259" key="7">
    <source>
        <dbReference type="PROSITE" id="PS50279"/>
    </source>
</evidence>
<proteinExistence type="predicted"/>
<comment type="subcellular location">
    <subcellularLocation>
        <location evidence="1">Secreted</location>
    </subcellularLocation>
</comment>
<sequence>MRDLSFLLLCILAGMLVVNAARPRNATCFLPVRRGRCRASIERWAYNAETNRCHIFSYGGCDGNENNFPDKHSCRRACRRRYLDNLDNRTQAGAVEQTVGYDQ</sequence>
<dbReference type="Proteomes" id="UP000252519">
    <property type="component" value="Unassembled WGS sequence"/>
</dbReference>
<dbReference type="CDD" id="cd00109">
    <property type="entry name" value="Kunitz-type"/>
    <property type="match status" value="1"/>
</dbReference>
<feature type="signal peptide" evidence="6">
    <location>
        <begin position="1"/>
        <end position="20"/>
    </location>
</feature>
<keyword evidence="2" id="KW-0964">Secreted</keyword>
<protein>
    <submittedName>
        <fullName evidence="8">Kunitz/Bovine pancreatic trypsin inhibitor domain protein</fullName>
    </submittedName>
</protein>
<keyword evidence="5" id="KW-1015">Disulfide bond</keyword>
<evidence type="ECO:0000313" key="8">
    <source>
        <dbReference type="EMBL" id="RCN30695.1"/>
    </source>
</evidence>
<dbReference type="PRINTS" id="PR00759">
    <property type="entry name" value="BASICPTASE"/>
</dbReference>
<evidence type="ECO:0000256" key="2">
    <source>
        <dbReference type="ARBA" id="ARBA00022525"/>
    </source>
</evidence>
<dbReference type="SUPFAM" id="SSF57362">
    <property type="entry name" value="BPTI-like"/>
    <property type="match status" value="1"/>
</dbReference>
<keyword evidence="9" id="KW-1185">Reference proteome</keyword>
<dbReference type="GO" id="GO:0004867">
    <property type="term" value="F:serine-type endopeptidase inhibitor activity"/>
    <property type="evidence" value="ECO:0007669"/>
    <property type="project" value="UniProtKB-KW"/>
</dbReference>
<dbReference type="Gene3D" id="4.10.410.10">
    <property type="entry name" value="Pancreatic trypsin inhibitor Kunitz domain"/>
    <property type="match status" value="1"/>
</dbReference>
<dbReference type="InterPro" id="IPR002223">
    <property type="entry name" value="Kunitz_BPTI"/>
</dbReference>
<dbReference type="OrthoDB" id="4473401at2759"/>
<dbReference type="InterPro" id="IPR036880">
    <property type="entry name" value="Kunitz_BPTI_sf"/>
</dbReference>
<dbReference type="GO" id="GO:0005615">
    <property type="term" value="C:extracellular space"/>
    <property type="evidence" value="ECO:0007669"/>
    <property type="project" value="TreeGrafter"/>
</dbReference>
<evidence type="ECO:0000256" key="5">
    <source>
        <dbReference type="ARBA" id="ARBA00023157"/>
    </source>
</evidence>
<evidence type="ECO:0000256" key="4">
    <source>
        <dbReference type="ARBA" id="ARBA00022900"/>
    </source>
</evidence>
<dbReference type="InterPro" id="IPR020901">
    <property type="entry name" value="Prtase_inh_Kunz-CS"/>
</dbReference>
<accession>A0A368FIQ5</accession>
<dbReference type="PROSITE" id="PS50279">
    <property type="entry name" value="BPTI_KUNITZ_2"/>
    <property type="match status" value="1"/>
</dbReference>
<keyword evidence="3" id="KW-0646">Protease inhibitor</keyword>
<dbReference type="EMBL" id="JOJR01001490">
    <property type="protein sequence ID" value="RCN30695.1"/>
    <property type="molecule type" value="Genomic_DNA"/>
</dbReference>
<gene>
    <name evidence="8" type="ORF">ANCCAN_23534</name>
</gene>
<dbReference type="Pfam" id="PF00014">
    <property type="entry name" value="Kunitz_BPTI"/>
    <property type="match status" value="1"/>
</dbReference>
<dbReference type="PANTHER" id="PTHR10083:SF374">
    <property type="entry name" value="BPTI_KUNITZ INHIBITOR DOMAIN-CONTAINING PROTEIN"/>
    <property type="match status" value="1"/>
</dbReference>
<dbReference type="PANTHER" id="PTHR10083">
    <property type="entry name" value="KUNITZ-TYPE PROTEASE INHIBITOR-RELATED"/>
    <property type="match status" value="1"/>
</dbReference>
<dbReference type="FunFam" id="4.10.410.10:FF:000011">
    <property type="entry name" value="Tissue factor pathway inhibitor"/>
    <property type="match status" value="1"/>
</dbReference>
<dbReference type="PROSITE" id="PS00280">
    <property type="entry name" value="BPTI_KUNITZ_1"/>
    <property type="match status" value="1"/>
</dbReference>
<name>A0A368FIQ5_ANCCA</name>
<feature type="domain" description="BPTI/Kunitz inhibitor" evidence="7">
    <location>
        <begin position="28"/>
        <end position="78"/>
    </location>
</feature>
<evidence type="ECO:0000256" key="6">
    <source>
        <dbReference type="SAM" id="SignalP"/>
    </source>
</evidence>
<keyword evidence="4" id="KW-0722">Serine protease inhibitor</keyword>
<evidence type="ECO:0000313" key="9">
    <source>
        <dbReference type="Proteomes" id="UP000252519"/>
    </source>
</evidence>